<gene>
    <name evidence="1" type="ORF">E5358_13570</name>
</gene>
<accession>A0AC61QLZ8</accession>
<comment type="caution">
    <text evidence="1">The sequence shown here is derived from an EMBL/GenBank/DDBJ whole genome shotgun (WGS) entry which is preliminary data.</text>
</comment>
<dbReference type="EMBL" id="SRZC01000029">
    <property type="protein sequence ID" value="TGX80152.1"/>
    <property type="molecule type" value="Genomic_DNA"/>
</dbReference>
<organism evidence="1 2">
    <name type="scientific">Palleniella muris</name>
    <dbReference type="NCBI Taxonomy" id="3038145"/>
    <lineage>
        <taxon>Bacteria</taxon>
        <taxon>Pseudomonadati</taxon>
        <taxon>Bacteroidota</taxon>
        <taxon>Bacteroidia</taxon>
        <taxon>Bacteroidales</taxon>
        <taxon>Prevotellaceae</taxon>
        <taxon>Palleniella</taxon>
    </lineage>
</organism>
<reference evidence="1" key="1">
    <citation type="submission" date="2019-04" db="EMBL/GenBank/DDBJ databases">
        <title>Microbes associate with the intestines of laboratory mice.</title>
        <authorList>
            <person name="Navarre W."/>
            <person name="Wong E."/>
            <person name="Huang K."/>
            <person name="Tropini C."/>
            <person name="Ng K."/>
            <person name="Yu B."/>
        </authorList>
    </citation>
    <scope>NUCLEOTIDE SEQUENCE</scope>
    <source>
        <strain evidence="1">NM73_A23</strain>
    </source>
</reference>
<keyword evidence="2" id="KW-1185">Reference proteome</keyword>
<evidence type="ECO:0000313" key="1">
    <source>
        <dbReference type="EMBL" id="TGX80152.1"/>
    </source>
</evidence>
<proteinExistence type="predicted"/>
<keyword evidence="1" id="KW-0808">Transferase</keyword>
<name>A0AC61QLZ8_9BACT</name>
<evidence type="ECO:0000313" key="2">
    <source>
        <dbReference type="Proteomes" id="UP000308886"/>
    </source>
</evidence>
<protein>
    <submittedName>
        <fullName evidence="1">Nucleoside kinase</fullName>
    </submittedName>
</protein>
<dbReference type="Proteomes" id="UP000308886">
    <property type="component" value="Unassembled WGS sequence"/>
</dbReference>
<sequence length="565" mass="65279">MLQIRCTNNNQTKSFTEGSSLLDIFPEFGLDFKHPVVSAKVNNTSQGLKFRLWQNRDVEFVDVCNPSGMRAYIRSLCFVLYKAAQDVFPGCKLFIEHPISRGYYCNFVRNFKNITAKSPENKRGLTVEEVERVRQRMQEIISLDMPFRRNEAPTEEAIRIFKERGFTDKVRLLETSEKVYTDYYTLGDTVDYYYGALVPSAGYLKVFGLEQYGEGMLLRVPDKNNPEQLAEMIPQPMTFDVYKEQVKWNVIMRLSNAGDVNKACQNGRAPELIQVSEALQEKKIVKIAEEIEQRYREQDLKVVLITGPSSSGKTTFCKRLSIQLLACGLRPISFSTDDYFVNRVDTPLLPNGQYDFDNFEAVDHKLLGEHLVQLLEGKDVEVPEYNFTTGMREWNGKKLRIKDKHILIIEGIHALNPRLTENIPEGNKYKIYTSALTNVSLDDHNWIPTRDNRLLRRIIRDYNKGAFSARETIKQWPNVCAAEEKWIFPYQENADVMFNSALSIEFAILRNHAEPILRSVPKNCPEYAEAHRLLKFIHYFTPVSDKEIPPTSIMREFVGGSSFKY</sequence>
<keyword evidence="1" id="KW-0418">Kinase</keyword>